<dbReference type="AlphaFoldDB" id="A0A7X6I591"/>
<dbReference type="Proteomes" id="UP000521868">
    <property type="component" value="Unassembled WGS sequence"/>
</dbReference>
<evidence type="ECO:0000313" key="3">
    <source>
        <dbReference type="Proteomes" id="UP000521868"/>
    </source>
</evidence>
<keyword evidence="3" id="KW-1185">Reference proteome</keyword>
<keyword evidence="1" id="KW-1133">Transmembrane helix</keyword>
<organism evidence="2 3">
    <name type="scientific">Ramlibacter lithotrophicus</name>
    <dbReference type="NCBI Taxonomy" id="2606681"/>
    <lineage>
        <taxon>Bacteria</taxon>
        <taxon>Pseudomonadati</taxon>
        <taxon>Pseudomonadota</taxon>
        <taxon>Betaproteobacteria</taxon>
        <taxon>Burkholderiales</taxon>
        <taxon>Comamonadaceae</taxon>
        <taxon>Ramlibacter</taxon>
    </lineage>
</organism>
<feature type="transmembrane region" description="Helical" evidence="1">
    <location>
        <begin position="56"/>
        <end position="74"/>
    </location>
</feature>
<reference evidence="2 3" key="1">
    <citation type="journal article" date="2020" name="Nature">
        <title>Bacterial chemolithoautotrophy via manganese oxidation.</title>
        <authorList>
            <person name="Yu H."/>
            <person name="Leadbetter J.R."/>
        </authorList>
    </citation>
    <scope>NUCLEOTIDE SEQUENCE [LARGE SCALE GENOMIC DNA]</scope>
    <source>
        <strain evidence="2 3">RBP-1</strain>
    </source>
</reference>
<sequence length="89" mass="9893">MLAEIALLAIAGQWVLGLLAGAKREQNLFYQLFQVVTKPLIAGARLVSPRVVLDRHLPLVAFLLLFFVWVVATITKIDICVRIGVHLCK</sequence>
<comment type="caution">
    <text evidence="2">The sequence shown here is derived from an EMBL/GenBank/DDBJ whole genome shotgun (WGS) entry which is preliminary data.</text>
</comment>
<evidence type="ECO:0000256" key="1">
    <source>
        <dbReference type="SAM" id="Phobius"/>
    </source>
</evidence>
<accession>A0A7X6I591</accession>
<proteinExistence type="predicted"/>
<evidence type="ECO:0000313" key="2">
    <source>
        <dbReference type="EMBL" id="NKE65093.1"/>
    </source>
</evidence>
<name>A0A7X6I591_9BURK</name>
<keyword evidence="1" id="KW-0472">Membrane</keyword>
<gene>
    <name evidence="2" type="ORF">RAMLITH_04610</name>
</gene>
<evidence type="ECO:0008006" key="4">
    <source>
        <dbReference type="Google" id="ProtNLM"/>
    </source>
</evidence>
<keyword evidence="1" id="KW-0812">Transmembrane</keyword>
<dbReference type="EMBL" id="VTOX01000001">
    <property type="protein sequence ID" value="NKE65093.1"/>
    <property type="molecule type" value="Genomic_DNA"/>
</dbReference>
<protein>
    <recommendedName>
        <fullName evidence="4">YggT family protein</fullName>
    </recommendedName>
</protein>